<organism evidence="13 14">
    <name type="scientific">Laetiporus sulphureus 93-53</name>
    <dbReference type="NCBI Taxonomy" id="1314785"/>
    <lineage>
        <taxon>Eukaryota</taxon>
        <taxon>Fungi</taxon>
        <taxon>Dikarya</taxon>
        <taxon>Basidiomycota</taxon>
        <taxon>Agaricomycotina</taxon>
        <taxon>Agaricomycetes</taxon>
        <taxon>Polyporales</taxon>
        <taxon>Laetiporus</taxon>
    </lineage>
</organism>
<dbReference type="InterPro" id="IPR032816">
    <property type="entry name" value="VTT_dom"/>
</dbReference>
<dbReference type="EMBL" id="KV427626">
    <property type="protein sequence ID" value="KZT06090.1"/>
    <property type="molecule type" value="Genomic_DNA"/>
</dbReference>
<dbReference type="RefSeq" id="XP_040763830.1">
    <property type="nucleotide sequence ID" value="XM_040909004.1"/>
</dbReference>
<feature type="transmembrane region" description="Helical" evidence="11">
    <location>
        <begin position="149"/>
        <end position="167"/>
    </location>
</feature>
<keyword evidence="6 11" id="KW-0812">Transmembrane</keyword>
<dbReference type="Proteomes" id="UP000076871">
    <property type="component" value="Unassembled WGS sequence"/>
</dbReference>
<keyword evidence="8" id="KW-0333">Golgi apparatus</keyword>
<dbReference type="Pfam" id="PF09335">
    <property type="entry name" value="VTT_dom"/>
    <property type="match status" value="1"/>
</dbReference>
<sequence length="598" mass="65668">MASYPAYDSNRASPVNVLYPNGRPNPNGQSYPPFASDPRYDSSRDSLASIDDASTNTYKNQKNGEVIVDMRELSRTPSPTPSEAKELEKSGVFDLKAMMNWRFWIRKEWAWYYIAFIVALVVVILFTVYHDTIVRWLQPAATWMHNLKFGWLIPIAVFFVISFPPLFGHEIVAIVCGLVWGLWIGFAIVAAGTFLGELGNFYAFKYCCTTRGEKFERTKISYACLAKVVREGGFKIALIARFSAIPGHFTTAVFATCGMHVLTFMLAAALSLPKQFITVYLGVAMEQSETGGGSKNDTIVKDAVVGISVVVTFIAMWYIYHLMNKVKPEVIHERRKARQAKMMAAIGEGPYNNPTMLQSSTSVAFNPNTSESEIPLNPQVHQQWDENGRAVGYAGDPNLYVPKPVRAQPRQPAFATTFRPQQQQQQQQQRADSLGSTYQMSERTAYQPVRHGTDSSQSPTMNAQPHVSGTEPALPNPFGDSMRPPSRPMYTASPPPIVPFAPASSSRPHTPQTAPGTFNSFATPTQAQFSLGPAPASAPLPFHAPAPAPALASPSYAPPPGPPPQQHPTNPFAAYDSTTSVQSEAGSLPPSYSELGYR</sequence>
<feature type="compositionally biased region" description="Polar residues" evidence="10">
    <location>
        <begin position="576"/>
        <end position="585"/>
    </location>
</feature>
<dbReference type="STRING" id="1314785.A0A165E1Z0"/>
<dbReference type="InterPro" id="IPR051076">
    <property type="entry name" value="Golgi_membrane_TVP38/TMEM64"/>
</dbReference>
<keyword evidence="7 11" id="KW-1133">Transmembrane helix</keyword>
<feature type="region of interest" description="Disordered" evidence="10">
    <location>
        <begin position="414"/>
        <end position="598"/>
    </location>
</feature>
<feature type="region of interest" description="Disordered" evidence="10">
    <location>
        <begin position="1"/>
        <end position="46"/>
    </location>
</feature>
<proteinExistence type="inferred from homology"/>
<dbReference type="OrthoDB" id="166803at2759"/>
<accession>A0A165E1Z0</accession>
<feature type="domain" description="VTT" evidence="12">
    <location>
        <begin position="169"/>
        <end position="282"/>
    </location>
</feature>
<comment type="similarity">
    <text evidence="3">Belongs to the TVP38/TMEM64 family.</text>
</comment>
<dbReference type="PANTHER" id="PTHR47549">
    <property type="entry name" value="GOLGI APPARATUS MEMBRANE PROTEIN TVP38-RELATED"/>
    <property type="match status" value="1"/>
</dbReference>
<keyword evidence="14" id="KW-1185">Reference proteome</keyword>
<feature type="transmembrane region" description="Helical" evidence="11">
    <location>
        <begin position="174"/>
        <end position="195"/>
    </location>
</feature>
<dbReference type="GeneID" id="63826033"/>
<evidence type="ECO:0000256" key="6">
    <source>
        <dbReference type="ARBA" id="ARBA00022692"/>
    </source>
</evidence>
<evidence type="ECO:0000256" key="7">
    <source>
        <dbReference type="ARBA" id="ARBA00022989"/>
    </source>
</evidence>
<feature type="compositionally biased region" description="Pro residues" evidence="10">
    <location>
        <begin position="556"/>
        <end position="566"/>
    </location>
</feature>
<evidence type="ECO:0000256" key="9">
    <source>
        <dbReference type="ARBA" id="ARBA00023136"/>
    </source>
</evidence>
<evidence type="ECO:0000256" key="4">
    <source>
        <dbReference type="ARBA" id="ARBA00013533"/>
    </source>
</evidence>
<name>A0A165E1Z0_9APHY</name>
<dbReference type="PANTHER" id="PTHR47549:SF2">
    <property type="entry name" value="GOLGI APPARATUS MEMBRANE PROTEIN TVP38"/>
    <property type="match status" value="1"/>
</dbReference>
<comment type="subcellular location">
    <subcellularLocation>
        <location evidence="2">Golgi apparatus membrane</location>
        <topology evidence="2">Multi-pass membrane protein</topology>
    </subcellularLocation>
</comment>
<dbReference type="AlphaFoldDB" id="A0A165E1Z0"/>
<evidence type="ECO:0000256" key="10">
    <source>
        <dbReference type="SAM" id="MobiDB-lite"/>
    </source>
</evidence>
<evidence type="ECO:0000256" key="1">
    <source>
        <dbReference type="ARBA" id="ARBA00002978"/>
    </source>
</evidence>
<dbReference type="InParanoid" id="A0A165E1Z0"/>
<evidence type="ECO:0000256" key="11">
    <source>
        <dbReference type="SAM" id="Phobius"/>
    </source>
</evidence>
<evidence type="ECO:0000256" key="3">
    <source>
        <dbReference type="ARBA" id="ARBA00008640"/>
    </source>
</evidence>
<feature type="compositionally biased region" description="Polar residues" evidence="10">
    <location>
        <begin position="430"/>
        <end position="444"/>
    </location>
</feature>
<dbReference type="GO" id="GO:0000139">
    <property type="term" value="C:Golgi membrane"/>
    <property type="evidence" value="ECO:0007669"/>
    <property type="project" value="UniProtKB-SubCell"/>
</dbReference>
<evidence type="ECO:0000256" key="5">
    <source>
        <dbReference type="ARBA" id="ARBA00020673"/>
    </source>
</evidence>
<feature type="transmembrane region" description="Helical" evidence="11">
    <location>
        <begin position="109"/>
        <end position="129"/>
    </location>
</feature>
<feature type="compositionally biased region" description="Pro residues" evidence="10">
    <location>
        <begin position="536"/>
        <end position="548"/>
    </location>
</feature>
<protein>
    <recommendedName>
        <fullName evidence="4">Golgi apparatus membrane protein TVP38</fullName>
    </recommendedName>
    <alternativeName>
        <fullName evidence="5">Golgi apparatus membrane protein tvp38</fullName>
    </alternativeName>
</protein>
<reference evidence="13 14" key="1">
    <citation type="journal article" date="2016" name="Mol. Biol. Evol.">
        <title>Comparative Genomics of Early-Diverging Mushroom-Forming Fungi Provides Insights into the Origins of Lignocellulose Decay Capabilities.</title>
        <authorList>
            <person name="Nagy L.G."/>
            <person name="Riley R."/>
            <person name="Tritt A."/>
            <person name="Adam C."/>
            <person name="Daum C."/>
            <person name="Floudas D."/>
            <person name="Sun H."/>
            <person name="Yadav J.S."/>
            <person name="Pangilinan J."/>
            <person name="Larsson K.H."/>
            <person name="Matsuura K."/>
            <person name="Barry K."/>
            <person name="Labutti K."/>
            <person name="Kuo R."/>
            <person name="Ohm R.A."/>
            <person name="Bhattacharya S.S."/>
            <person name="Shirouzu T."/>
            <person name="Yoshinaga Y."/>
            <person name="Martin F.M."/>
            <person name="Grigoriev I.V."/>
            <person name="Hibbett D.S."/>
        </authorList>
    </citation>
    <scope>NUCLEOTIDE SEQUENCE [LARGE SCALE GENOMIC DNA]</scope>
    <source>
        <strain evidence="13 14">93-53</strain>
    </source>
</reference>
<feature type="transmembrane region" description="Helical" evidence="11">
    <location>
        <begin position="303"/>
        <end position="320"/>
    </location>
</feature>
<evidence type="ECO:0000259" key="12">
    <source>
        <dbReference type="Pfam" id="PF09335"/>
    </source>
</evidence>
<evidence type="ECO:0000256" key="2">
    <source>
        <dbReference type="ARBA" id="ARBA00004653"/>
    </source>
</evidence>
<feature type="compositionally biased region" description="Polar residues" evidence="10">
    <location>
        <begin position="503"/>
        <end position="529"/>
    </location>
</feature>
<evidence type="ECO:0000256" key="8">
    <source>
        <dbReference type="ARBA" id="ARBA00023034"/>
    </source>
</evidence>
<feature type="compositionally biased region" description="Polar residues" evidence="10">
    <location>
        <begin position="454"/>
        <end position="467"/>
    </location>
</feature>
<comment type="function">
    <text evidence="1">Golgi membrane protein involved in vesicular trafficking and spindle migration.</text>
</comment>
<keyword evidence="9 11" id="KW-0472">Membrane</keyword>
<gene>
    <name evidence="13" type="ORF">LAESUDRAFT_726302</name>
</gene>
<feature type="transmembrane region" description="Helical" evidence="11">
    <location>
        <begin position="252"/>
        <end position="272"/>
    </location>
</feature>
<evidence type="ECO:0000313" key="14">
    <source>
        <dbReference type="Proteomes" id="UP000076871"/>
    </source>
</evidence>
<evidence type="ECO:0000313" key="13">
    <source>
        <dbReference type="EMBL" id="KZT06090.1"/>
    </source>
</evidence>